<gene>
    <name evidence="2" type="ORF">Ccrd_009740</name>
</gene>
<organism evidence="2 3">
    <name type="scientific">Cynara cardunculus var. scolymus</name>
    <name type="common">Globe artichoke</name>
    <name type="synonym">Cynara scolymus</name>
    <dbReference type="NCBI Taxonomy" id="59895"/>
    <lineage>
        <taxon>Eukaryota</taxon>
        <taxon>Viridiplantae</taxon>
        <taxon>Streptophyta</taxon>
        <taxon>Embryophyta</taxon>
        <taxon>Tracheophyta</taxon>
        <taxon>Spermatophyta</taxon>
        <taxon>Magnoliopsida</taxon>
        <taxon>eudicotyledons</taxon>
        <taxon>Gunneridae</taxon>
        <taxon>Pentapetalae</taxon>
        <taxon>asterids</taxon>
        <taxon>campanulids</taxon>
        <taxon>Asterales</taxon>
        <taxon>Asteraceae</taxon>
        <taxon>Carduoideae</taxon>
        <taxon>Cardueae</taxon>
        <taxon>Carduinae</taxon>
        <taxon>Cynara</taxon>
    </lineage>
</organism>
<comment type="caution">
    <text evidence="2">The sequence shown here is derived from an EMBL/GenBank/DDBJ whole genome shotgun (WGS) entry which is preliminary data.</text>
</comment>
<keyword evidence="3" id="KW-1185">Reference proteome</keyword>
<sequence>MISFNVDPICPTLAGRHPPRSLFAKTSTDTGELPKFGGIPNLNRLSFKKTASRSLSNSLTGTDPSNSLNRRSKNFNTGIDKTTVGKTPTKRLLLISSSWRSLSFLKVAGTVPQNRLELM</sequence>
<dbReference type="AlphaFoldDB" id="A0A103YMK0"/>
<reference evidence="2 3" key="1">
    <citation type="journal article" date="2016" name="Sci. Rep.">
        <title>The genome sequence of the outbreeding globe artichoke constructed de novo incorporating a phase-aware low-pass sequencing strategy of F1 progeny.</title>
        <authorList>
            <person name="Scaglione D."/>
            <person name="Reyes-Chin-Wo S."/>
            <person name="Acquadro A."/>
            <person name="Froenicke L."/>
            <person name="Portis E."/>
            <person name="Beitel C."/>
            <person name="Tirone M."/>
            <person name="Mauro R."/>
            <person name="Lo Monaco A."/>
            <person name="Mauromicale G."/>
            <person name="Faccioli P."/>
            <person name="Cattivelli L."/>
            <person name="Rieseberg L."/>
            <person name="Michelmore R."/>
            <person name="Lanteri S."/>
        </authorList>
    </citation>
    <scope>NUCLEOTIDE SEQUENCE [LARGE SCALE GENOMIC DNA]</scope>
    <source>
        <strain evidence="2">2C</strain>
    </source>
</reference>
<dbReference type="Proteomes" id="UP000243975">
    <property type="component" value="Unassembled WGS sequence"/>
</dbReference>
<feature type="region of interest" description="Disordered" evidence="1">
    <location>
        <begin position="51"/>
        <end position="82"/>
    </location>
</feature>
<accession>A0A103YMK0</accession>
<evidence type="ECO:0000313" key="2">
    <source>
        <dbReference type="EMBL" id="KVI11844.1"/>
    </source>
</evidence>
<protein>
    <submittedName>
        <fullName evidence="2">Uncharacterized protein</fullName>
    </submittedName>
</protein>
<dbReference type="Gramene" id="KVI11844">
    <property type="protein sequence ID" value="KVI11844"/>
    <property type="gene ID" value="Ccrd_009740"/>
</dbReference>
<feature type="compositionally biased region" description="Polar residues" evidence="1">
    <location>
        <begin position="52"/>
        <end position="82"/>
    </location>
</feature>
<proteinExistence type="predicted"/>
<dbReference type="OMA" id="FKWINAT"/>
<name>A0A103YMK0_CYNCS</name>
<evidence type="ECO:0000256" key="1">
    <source>
        <dbReference type="SAM" id="MobiDB-lite"/>
    </source>
</evidence>
<dbReference type="EMBL" id="LEKV01000034">
    <property type="protein sequence ID" value="KVI11844.1"/>
    <property type="molecule type" value="Genomic_DNA"/>
</dbReference>
<evidence type="ECO:0000313" key="3">
    <source>
        <dbReference type="Proteomes" id="UP000243975"/>
    </source>
</evidence>